<accession>A0AAQ3U4S1</accession>
<evidence type="ECO:0000313" key="2">
    <source>
        <dbReference type="Proteomes" id="UP001341281"/>
    </source>
</evidence>
<dbReference type="AlphaFoldDB" id="A0AAQ3U4S1"/>
<evidence type="ECO:0000313" key="1">
    <source>
        <dbReference type="EMBL" id="WVZ83872.1"/>
    </source>
</evidence>
<keyword evidence="2" id="KW-1185">Reference proteome</keyword>
<name>A0AAQ3U4S1_PASNO</name>
<protein>
    <submittedName>
        <fullName evidence="1">Uncharacterized protein</fullName>
    </submittedName>
</protein>
<proteinExistence type="predicted"/>
<sequence>MVAAESSLPSPPCLARSPSPPHLVPFPCALRRRGCGDGYGVGCPARSSGGQAGSRGGRRHAMSDRLILLPYAMAAISRLRGAVVARWRVCVGLLSCYRRWLGIVGAGGGSDSALGQHRLGLRWSVGPARESSSAKARRTTGEATPAGARLGRRRLCGNGLRWRAWATSLPWHG</sequence>
<reference evidence="1 2" key="1">
    <citation type="submission" date="2024-02" db="EMBL/GenBank/DDBJ databases">
        <title>High-quality chromosome-scale genome assembly of Pensacola bahiagrass (Paspalum notatum Flugge var. saurae).</title>
        <authorList>
            <person name="Vega J.M."/>
            <person name="Podio M."/>
            <person name="Orjuela J."/>
            <person name="Siena L.A."/>
            <person name="Pessino S.C."/>
            <person name="Combes M.C."/>
            <person name="Mariac C."/>
            <person name="Albertini E."/>
            <person name="Pupilli F."/>
            <person name="Ortiz J.P.A."/>
            <person name="Leblanc O."/>
        </authorList>
    </citation>
    <scope>NUCLEOTIDE SEQUENCE [LARGE SCALE GENOMIC DNA]</scope>
    <source>
        <strain evidence="1">R1</strain>
        <tissue evidence="1">Leaf</tissue>
    </source>
</reference>
<dbReference type="Proteomes" id="UP001341281">
    <property type="component" value="Chromosome 07"/>
</dbReference>
<gene>
    <name evidence="1" type="ORF">U9M48_030968</name>
</gene>
<dbReference type="EMBL" id="CP144751">
    <property type="protein sequence ID" value="WVZ83872.1"/>
    <property type="molecule type" value="Genomic_DNA"/>
</dbReference>
<organism evidence="1 2">
    <name type="scientific">Paspalum notatum var. saurae</name>
    <dbReference type="NCBI Taxonomy" id="547442"/>
    <lineage>
        <taxon>Eukaryota</taxon>
        <taxon>Viridiplantae</taxon>
        <taxon>Streptophyta</taxon>
        <taxon>Embryophyta</taxon>
        <taxon>Tracheophyta</taxon>
        <taxon>Spermatophyta</taxon>
        <taxon>Magnoliopsida</taxon>
        <taxon>Liliopsida</taxon>
        <taxon>Poales</taxon>
        <taxon>Poaceae</taxon>
        <taxon>PACMAD clade</taxon>
        <taxon>Panicoideae</taxon>
        <taxon>Andropogonodae</taxon>
        <taxon>Paspaleae</taxon>
        <taxon>Paspalinae</taxon>
        <taxon>Paspalum</taxon>
    </lineage>
</organism>